<dbReference type="Gene3D" id="3.90.960.10">
    <property type="entry name" value="YbaK/aminoacyl-tRNA synthetase-associated domain"/>
    <property type="match status" value="1"/>
</dbReference>
<evidence type="ECO:0000256" key="3">
    <source>
        <dbReference type="ARBA" id="ARBA00023239"/>
    </source>
</evidence>
<dbReference type="EMBL" id="DXEN01000032">
    <property type="protein sequence ID" value="HIX85909.1"/>
    <property type="molecule type" value="Genomic_DNA"/>
</dbReference>
<dbReference type="PIRSF" id="PIRSF006181">
    <property type="entry name" value="EbsC_YbaK"/>
    <property type="match status" value="1"/>
</dbReference>
<dbReference type="SUPFAM" id="SSF55826">
    <property type="entry name" value="YbaK/ProRS associated domain"/>
    <property type="match status" value="1"/>
</dbReference>
<keyword evidence="2 4" id="KW-0648">Protein biosynthesis</keyword>
<dbReference type="EC" id="4.2.-.-" evidence="4"/>
<name>A0A9D1XTT1_9BACT</name>
<dbReference type="PANTHER" id="PTHR30411:SF0">
    <property type="entry name" value="CYS-TRNA(PRO)_CYS-TRNA(CYS) DEACYLASE YBAK"/>
    <property type="match status" value="1"/>
</dbReference>
<accession>A0A9D1XTT1</accession>
<dbReference type="GO" id="GO:0016829">
    <property type="term" value="F:lyase activity"/>
    <property type="evidence" value="ECO:0007669"/>
    <property type="project" value="UniProtKB-KW"/>
</dbReference>
<gene>
    <name evidence="6" type="primary">ybaK</name>
    <name evidence="6" type="ORF">H9848_04790</name>
</gene>
<proteinExistence type="inferred from homology"/>
<reference evidence="6" key="2">
    <citation type="submission" date="2021-04" db="EMBL/GenBank/DDBJ databases">
        <authorList>
            <person name="Gilroy R."/>
        </authorList>
    </citation>
    <scope>NUCLEOTIDE SEQUENCE</scope>
    <source>
        <strain evidence="6">ChiHecec2B26-12326</strain>
    </source>
</reference>
<dbReference type="Proteomes" id="UP000823847">
    <property type="component" value="Unassembled WGS sequence"/>
</dbReference>
<dbReference type="InterPro" id="IPR036754">
    <property type="entry name" value="YbaK/aa-tRNA-synt-asso_dom_sf"/>
</dbReference>
<sequence length="160" mass="17735">MKEKINKTNVARLLDKAKIAYRLVPYEVDENDLSATHVAEQLGEEIERVFKTLVLRGDKSGYFVCVIPGADEVDLKKAAKVSGNKKCEMIHVKELLPLTGYIRGGCSPIGMRKRFPTYIHQTATLFGTIYVSAGQRGLQIEIAPADLIRETRATTADLIA</sequence>
<evidence type="ECO:0000256" key="4">
    <source>
        <dbReference type="PIRNR" id="PIRNR006181"/>
    </source>
</evidence>
<evidence type="ECO:0000256" key="2">
    <source>
        <dbReference type="ARBA" id="ARBA00022917"/>
    </source>
</evidence>
<protein>
    <recommendedName>
        <fullName evidence="4">Cys-tRNA(Pro)/Cys-tRNA(Cys) deacylase</fullName>
        <ecNumber evidence="4">4.2.-.-</ecNumber>
    </recommendedName>
</protein>
<evidence type="ECO:0000256" key="1">
    <source>
        <dbReference type="ARBA" id="ARBA00009798"/>
    </source>
</evidence>
<dbReference type="GO" id="GO:0002161">
    <property type="term" value="F:aminoacyl-tRNA deacylase activity"/>
    <property type="evidence" value="ECO:0007669"/>
    <property type="project" value="InterPro"/>
</dbReference>
<organism evidence="6 7">
    <name type="scientific">Candidatus Parabacteroides intestinigallinarum</name>
    <dbReference type="NCBI Taxonomy" id="2838722"/>
    <lineage>
        <taxon>Bacteria</taxon>
        <taxon>Pseudomonadati</taxon>
        <taxon>Bacteroidota</taxon>
        <taxon>Bacteroidia</taxon>
        <taxon>Bacteroidales</taxon>
        <taxon>Tannerellaceae</taxon>
        <taxon>Parabacteroides</taxon>
    </lineage>
</organism>
<evidence type="ECO:0000259" key="5">
    <source>
        <dbReference type="Pfam" id="PF04073"/>
    </source>
</evidence>
<dbReference type="NCBIfam" id="TIGR00011">
    <property type="entry name" value="YbaK_EbsC"/>
    <property type="match status" value="1"/>
</dbReference>
<dbReference type="PANTHER" id="PTHR30411">
    <property type="entry name" value="CYTOPLASMIC PROTEIN"/>
    <property type="match status" value="1"/>
</dbReference>
<dbReference type="Pfam" id="PF04073">
    <property type="entry name" value="tRNA_edit"/>
    <property type="match status" value="1"/>
</dbReference>
<dbReference type="GO" id="GO:0006412">
    <property type="term" value="P:translation"/>
    <property type="evidence" value="ECO:0007669"/>
    <property type="project" value="UniProtKB-KW"/>
</dbReference>
<keyword evidence="3 4" id="KW-0456">Lyase</keyword>
<dbReference type="AlphaFoldDB" id="A0A9D1XTT1"/>
<comment type="caution">
    <text evidence="6">The sequence shown here is derived from an EMBL/GenBank/DDBJ whole genome shotgun (WGS) entry which is preliminary data.</text>
</comment>
<dbReference type="InterPro" id="IPR004369">
    <property type="entry name" value="Prolyl-tRNA_editing_YbaK/EbsC"/>
</dbReference>
<evidence type="ECO:0000313" key="7">
    <source>
        <dbReference type="Proteomes" id="UP000823847"/>
    </source>
</evidence>
<reference evidence="6" key="1">
    <citation type="journal article" date="2021" name="PeerJ">
        <title>Extensive microbial diversity within the chicken gut microbiome revealed by metagenomics and culture.</title>
        <authorList>
            <person name="Gilroy R."/>
            <person name="Ravi A."/>
            <person name="Getino M."/>
            <person name="Pursley I."/>
            <person name="Horton D.L."/>
            <person name="Alikhan N.F."/>
            <person name="Baker D."/>
            <person name="Gharbi K."/>
            <person name="Hall N."/>
            <person name="Watson M."/>
            <person name="Adriaenssens E.M."/>
            <person name="Foster-Nyarko E."/>
            <person name="Jarju S."/>
            <person name="Secka A."/>
            <person name="Antonio M."/>
            <person name="Oren A."/>
            <person name="Chaudhuri R.R."/>
            <person name="La Ragione R."/>
            <person name="Hildebrand F."/>
            <person name="Pallen M.J."/>
        </authorList>
    </citation>
    <scope>NUCLEOTIDE SEQUENCE</scope>
    <source>
        <strain evidence="6">ChiHecec2B26-12326</strain>
    </source>
</reference>
<comment type="similarity">
    <text evidence="1 4">Belongs to the prolyl-tRNA editing family. YbaK/EbsC subfamily.</text>
</comment>
<dbReference type="CDD" id="cd00002">
    <property type="entry name" value="YbaK_deacylase"/>
    <property type="match status" value="1"/>
</dbReference>
<dbReference type="InterPro" id="IPR007214">
    <property type="entry name" value="YbaK/aa-tRNA-synth-assoc-dom"/>
</dbReference>
<evidence type="ECO:0000313" key="6">
    <source>
        <dbReference type="EMBL" id="HIX85909.1"/>
    </source>
</evidence>
<feature type="domain" description="YbaK/aminoacyl-tRNA synthetase-associated" evidence="5">
    <location>
        <begin position="34"/>
        <end position="149"/>
    </location>
</feature>